<name>A0ABW5TW44_9SPHI</name>
<reference evidence="2" key="1">
    <citation type="journal article" date="2019" name="Int. J. Syst. Evol. Microbiol.">
        <title>The Global Catalogue of Microorganisms (GCM) 10K type strain sequencing project: providing services to taxonomists for standard genome sequencing and annotation.</title>
        <authorList>
            <consortium name="The Broad Institute Genomics Platform"/>
            <consortium name="The Broad Institute Genome Sequencing Center for Infectious Disease"/>
            <person name="Wu L."/>
            <person name="Ma J."/>
        </authorList>
    </citation>
    <scope>NUCLEOTIDE SEQUENCE [LARGE SCALE GENOMIC DNA]</scope>
    <source>
        <strain evidence="2">KCTC 42456</strain>
    </source>
</reference>
<protein>
    <submittedName>
        <fullName evidence="1">ABC transporter substrate-binding protein</fullName>
    </submittedName>
</protein>
<organism evidence="1 2">
    <name type="scientific">Pedobacter alpinus</name>
    <dbReference type="NCBI Taxonomy" id="1590643"/>
    <lineage>
        <taxon>Bacteria</taxon>
        <taxon>Pseudomonadati</taxon>
        <taxon>Bacteroidota</taxon>
        <taxon>Sphingobacteriia</taxon>
        <taxon>Sphingobacteriales</taxon>
        <taxon>Sphingobacteriaceae</taxon>
        <taxon>Pedobacter</taxon>
    </lineage>
</organism>
<dbReference type="Proteomes" id="UP001597546">
    <property type="component" value="Unassembled WGS sequence"/>
</dbReference>
<dbReference type="SUPFAM" id="SSF53822">
    <property type="entry name" value="Periplasmic binding protein-like I"/>
    <property type="match status" value="1"/>
</dbReference>
<evidence type="ECO:0000313" key="2">
    <source>
        <dbReference type="Proteomes" id="UP001597546"/>
    </source>
</evidence>
<keyword evidence="2" id="KW-1185">Reference proteome</keyword>
<evidence type="ECO:0000313" key="1">
    <source>
        <dbReference type="EMBL" id="MFD2733512.1"/>
    </source>
</evidence>
<gene>
    <name evidence="1" type="ORF">ACFSSE_17515</name>
</gene>
<dbReference type="InterPro" id="IPR028082">
    <property type="entry name" value="Peripla_BP_I"/>
</dbReference>
<sequence length="430" mass="48522">MKLSRLSPFHTNYSPLSIQIKPIYFLLLPFYFITACSPKTTPVNKQPEFPKVEQKVVVKEVPKQQEVPVQKAKDKSEMIVSLILPFELSSIDYKTATLSDIRKAEIAIDFYQGFKMGLDSVAATKGAVNFKLQVFDSNDNPASLGTLASKGAIKVSDLIVGPVFPNGVKAFSAYSKNMKKPMVSPLAATDPETFNNPYLITVNNAIDQHAFKAVTFIKTELKPKKVIIIRSGQADEYKYAVPFKKGVDSLAKGMLLSEIGIKAIGYENVYKYLNPTGLNVIVLPATDRVFLLTIFKELEKLSRTFKIAVIGHPGWKKAAFLDFQQLELLNTYITSSYKINYQTSQVLDFIKYYRSNFSVEPSEYAFKGFDIGYYFGLLMNEKEHDFMKAIGTSFNGIHNDFNFIQNSKYGYFNTSLMVMKYENSQLTKVN</sequence>
<dbReference type="Gene3D" id="3.40.50.2300">
    <property type="match status" value="2"/>
</dbReference>
<comment type="caution">
    <text evidence="1">The sequence shown here is derived from an EMBL/GenBank/DDBJ whole genome shotgun (WGS) entry which is preliminary data.</text>
</comment>
<accession>A0ABW5TW44</accession>
<dbReference type="CDD" id="cd06268">
    <property type="entry name" value="PBP1_ABC_transporter_LIVBP-like"/>
    <property type="match status" value="1"/>
</dbReference>
<proteinExistence type="predicted"/>
<dbReference type="EMBL" id="JBHULV010000056">
    <property type="protein sequence ID" value="MFD2733512.1"/>
    <property type="molecule type" value="Genomic_DNA"/>
</dbReference>